<dbReference type="InterPro" id="IPR020904">
    <property type="entry name" value="Sc_DH/Rdtase_CS"/>
</dbReference>
<keyword evidence="6" id="KW-1185">Reference proteome</keyword>
<dbReference type="RefSeq" id="WP_344665383.1">
    <property type="nucleotide sequence ID" value="NZ_BAAAQN010000009.1"/>
</dbReference>
<evidence type="ECO:0000313" key="6">
    <source>
        <dbReference type="Proteomes" id="UP001500751"/>
    </source>
</evidence>
<feature type="domain" description="Ketoreductase" evidence="4">
    <location>
        <begin position="3"/>
        <end position="172"/>
    </location>
</feature>
<evidence type="ECO:0000256" key="3">
    <source>
        <dbReference type="RuleBase" id="RU000363"/>
    </source>
</evidence>
<dbReference type="EMBL" id="BAAAQN010000009">
    <property type="protein sequence ID" value="GAA2023630.1"/>
    <property type="molecule type" value="Genomic_DNA"/>
</dbReference>
<dbReference type="InterPro" id="IPR002347">
    <property type="entry name" value="SDR_fam"/>
</dbReference>
<accession>A0ABP5FEG6</accession>
<dbReference type="PRINTS" id="PR00081">
    <property type="entry name" value="GDHRDH"/>
</dbReference>
<dbReference type="PROSITE" id="PS00061">
    <property type="entry name" value="ADH_SHORT"/>
    <property type="match status" value="1"/>
</dbReference>
<sequence length="271" mass="28808">MTKVWMITGAGAGLGRAIAEHARGQGHTVVATARDVKAVEDFDDALVLDVHDPSSVEAAVAEAVRRHGRIDVLVNNAGHGLVGAVEELADADLRAVLETNVFGVLRATRAVLPHMREQRSGHIVQMSSVGGQVANPGHAAYATAKFALEGLSESLSAEVAPWGIRVTLVEPGPFRTDFAGRSMRYAEPIPAYHDSPAGQLRGRFASQDGNQPNDPVRAAEEIFLAVEDPASPLRLPLGPEAIDKIRTKLTKQLADLESLPAHVRETGYSAS</sequence>
<evidence type="ECO:0000313" key="5">
    <source>
        <dbReference type="EMBL" id="GAA2023630.1"/>
    </source>
</evidence>
<evidence type="ECO:0000256" key="1">
    <source>
        <dbReference type="ARBA" id="ARBA00006484"/>
    </source>
</evidence>
<protein>
    <submittedName>
        <fullName evidence="5">Oxidoreductase</fullName>
    </submittedName>
</protein>
<reference evidence="6" key="1">
    <citation type="journal article" date="2019" name="Int. J. Syst. Evol. Microbiol.">
        <title>The Global Catalogue of Microorganisms (GCM) 10K type strain sequencing project: providing services to taxonomists for standard genome sequencing and annotation.</title>
        <authorList>
            <consortium name="The Broad Institute Genomics Platform"/>
            <consortium name="The Broad Institute Genome Sequencing Center for Infectious Disease"/>
            <person name="Wu L."/>
            <person name="Ma J."/>
        </authorList>
    </citation>
    <scope>NUCLEOTIDE SEQUENCE [LARGE SCALE GENOMIC DNA]</scope>
    <source>
        <strain evidence="6">JCM 16014</strain>
    </source>
</reference>
<evidence type="ECO:0000259" key="4">
    <source>
        <dbReference type="SMART" id="SM00822"/>
    </source>
</evidence>
<organism evidence="5 6">
    <name type="scientific">Catenulispora yoronensis</name>
    <dbReference type="NCBI Taxonomy" id="450799"/>
    <lineage>
        <taxon>Bacteria</taxon>
        <taxon>Bacillati</taxon>
        <taxon>Actinomycetota</taxon>
        <taxon>Actinomycetes</taxon>
        <taxon>Catenulisporales</taxon>
        <taxon>Catenulisporaceae</taxon>
        <taxon>Catenulispora</taxon>
    </lineage>
</organism>
<dbReference type="PANTHER" id="PTHR43976">
    <property type="entry name" value="SHORT CHAIN DEHYDROGENASE"/>
    <property type="match status" value="1"/>
</dbReference>
<comment type="caution">
    <text evidence="5">The sequence shown here is derived from an EMBL/GenBank/DDBJ whole genome shotgun (WGS) entry which is preliminary data.</text>
</comment>
<dbReference type="PANTHER" id="PTHR43976:SF16">
    <property type="entry name" value="SHORT-CHAIN DEHYDROGENASE_REDUCTASE FAMILY PROTEIN"/>
    <property type="match status" value="1"/>
</dbReference>
<dbReference type="Pfam" id="PF00106">
    <property type="entry name" value="adh_short"/>
    <property type="match status" value="1"/>
</dbReference>
<evidence type="ECO:0000256" key="2">
    <source>
        <dbReference type="ARBA" id="ARBA00023002"/>
    </source>
</evidence>
<comment type="similarity">
    <text evidence="1 3">Belongs to the short-chain dehydrogenases/reductases (SDR) family.</text>
</comment>
<dbReference type="SMART" id="SM00822">
    <property type="entry name" value="PKS_KR"/>
    <property type="match status" value="1"/>
</dbReference>
<dbReference type="Proteomes" id="UP001500751">
    <property type="component" value="Unassembled WGS sequence"/>
</dbReference>
<dbReference type="SUPFAM" id="SSF51735">
    <property type="entry name" value="NAD(P)-binding Rossmann-fold domains"/>
    <property type="match status" value="1"/>
</dbReference>
<name>A0ABP5FEG6_9ACTN</name>
<proteinExistence type="inferred from homology"/>
<dbReference type="Gene3D" id="3.40.50.720">
    <property type="entry name" value="NAD(P)-binding Rossmann-like Domain"/>
    <property type="match status" value="1"/>
</dbReference>
<keyword evidence="2" id="KW-0560">Oxidoreductase</keyword>
<dbReference type="InterPro" id="IPR036291">
    <property type="entry name" value="NAD(P)-bd_dom_sf"/>
</dbReference>
<dbReference type="InterPro" id="IPR057326">
    <property type="entry name" value="KR_dom"/>
</dbReference>
<dbReference type="InterPro" id="IPR051911">
    <property type="entry name" value="SDR_oxidoreductase"/>
</dbReference>
<gene>
    <name evidence="5" type="ORF">GCM10009839_21580</name>
</gene>
<dbReference type="CDD" id="cd05374">
    <property type="entry name" value="17beta-HSD-like_SDR_c"/>
    <property type="match status" value="1"/>
</dbReference>
<dbReference type="PRINTS" id="PR00080">
    <property type="entry name" value="SDRFAMILY"/>
</dbReference>